<reference evidence="2" key="1">
    <citation type="journal article" date="2023" name="Science">
        <title>Genome structures resolve the early diversification of teleost fishes.</title>
        <authorList>
            <person name="Parey E."/>
            <person name="Louis A."/>
            <person name="Montfort J."/>
            <person name="Bouchez O."/>
            <person name="Roques C."/>
            <person name="Iampietro C."/>
            <person name="Lluch J."/>
            <person name="Castinel A."/>
            <person name="Donnadieu C."/>
            <person name="Desvignes T."/>
            <person name="Floi Bucao C."/>
            <person name="Jouanno E."/>
            <person name="Wen M."/>
            <person name="Mejri S."/>
            <person name="Dirks R."/>
            <person name="Jansen H."/>
            <person name="Henkel C."/>
            <person name="Chen W.J."/>
            <person name="Zahm M."/>
            <person name="Cabau C."/>
            <person name="Klopp C."/>
            <person name="Thompson A.W."/>
            <person name="Robinson-Rechavi M."/>
            <person name="Braasch I."/>
            <person name="Lecointre G."/>
            <person name="Bobe J."/>
            <person name="Postlethwait J.H."/>
            <person name="Berthelot C."/>
            <person name="Roest Crollius H."/>
            <person name="Guiguen Y."/>
        </authorList>
    </citation>
    <scope>NUCLEOTIDE SEQUENCE</scope>
    <source>
        <strain evidence="2">WJC10195</strain>
    </source>
</reference>
<sequence>MGDHCDKRPSFTSTAGSTSDSFNQGDKLIGSMPAPCIHELITWGAYHACYDRPDLTKLTENLPGGFQCFGMPMRQVAYSVSSGDGAAASVSDREGQRGPDSGAHVSRPSPPQLQAELVKLLSKSPALSHGRVRGGIVNRSRDHRQSQQH</sequence>
<feature type="region of interest" description="Disordered" evidence="1">
    <location>
        <begin position="80"/>
        <end position="149"/>
    </location>
</feature>
<dbReference type="AlphaFoldDB" id="A0A9Q1FG46"/>
<keyword evidence="3" id="KW-1185">Reference proteome</keyword>
<feature type="compositionally biased region" description="Basic and acidic residues" evidence="1">
    <location>
        <begin position="139"/>
        <end position="149"/>
    </location>
</feature>
<name>A0A9Q1FG46_SYNKA</name>
<gene>
    <name evidence="2" type="ORF">SKAU_G00201820</name>
</gene>
<comment type="caution">
    <text evidence="2">The sequence shown here is derived from an EMBL/GenBank/DDBJ whole genome shotgun (WGS) entry which is preliminary data.</text>
</comment>
<proteinExistence type="predicted"/>
<dbReference type="EMBL" id="JAINUF010000006">
    <property type="protein sequence ID" value="KAJ8357388.1"/>
    <property type="molecule type" value="Genomic_DNA"/>
</dbReference>
<organism evidence="2 3">
    <name type="scientific">Synaphobranchus kaupii</name>
    <name type="common">Kaup's arrowtooth eel</name>
    <dbReference type="NCBI Taxonomy" id="118154"/>
    <lineage>
        <taxon>Eukaryota</taxon>
        <taxon>Metazoa</taxon>
        <taxon>Chordata</taxon>
        <taxon>Craniata</taxon>
        <taxon>Vertebrata</taxon>
        <taxon>Euteleostomi</taxon>
        <taxon>Actinopterygii</taxon>
        <taxon>Neopterygii</taxon>
        <taxon>Teleostei</taxon>
        <taxon>Anguilliformes</taxon>
        <taxon>Synaphobranchidae</taxon>
        <taxon>Synaphobranchus</taxon>
    </lineage>
</organism>
<feature type="compositionally biased region" description="Polar residues" evidence="1">
    <location>
        <begin position="10"/>
        <end position="23"/>
    </location>
</feature>
<evidence type="ECO:0000313" key="2">
    <source>
        <dbReference type="EMBL" id="KAJ8357388.1"/>
    </source>
</evidence>
<feature type="region of interest" description="Disordered" evidence="1">
    <location>
        <begin position="1"/>
        <end position="23"/>
    </location>
</feature>
<feature type="compositionally biased region" description="Low complexity" evidence="1">
    <location>
        <begin position="80"/>
        <end position="90"/>
    </location>
</feature>
<evidence type="ECO:0000313" key="3">
    <source>
        <dbReference type="Proteomes" id="UP001152622"/>
    </source>
</evidence>
<protein>
    <submittedName>
        <fullName evidence="2">Uncharacterized protein</fullName>
    </submittedName>
</protein>
<accession>A0A9Q1FG46</accession>
<evidence type="ECO:0000256" key="1">
    <source>
        <dbReference type="SAM" id="MobiDB-lite"/>
    </source>
</evidence>
<dbReference type="Proteomes" id="UP001152622">
    <property type="component" value="Chromosome 6"/>
</dbReference>